<dbReference type="Proteomes" id="UP000033423">
    <property type="component" value="Unassembled WGS sequence"/>
</dbReference>
<proteinExistence type="predicted"/>
<reference evidence="1 2" key="1">
    <citation type="submission" date="2015-02" db="EMBL/GenBank/DDBJ databases">
        <title>Single-cell genomics of uncultivated deep-branching MTB reveals a conserved set of magnetosome genes.</title>
        <authorList>
            <person name="Kolinko S."/>
            <person name="Richter M."/>
            <person name="Glockner F.O."/>
            <person name="Brachmann A."/>
            <person name="Schuler D."/>
        </authorList>
    </citation>
    <scope>NUCLEOTIDE SEQUENCE [LARGE SCALE GENOMIC DNA]</scope>
    <source>
        <strain evidence="1">TM-1</strain>
    </source>
</reference>
<keyword evidence="2" id="KW-1185">Reference proteome</keyword>
<sequence length="166" mass="19669">MFLHFYGRYFIKEVYMSQVRLFEKQVRVSIAITMLNSFRHWLTERTNDNLSEEDRELLLGAINMSEQKEMTRELAKEMFMYSFYGVGNVHKASRLELSSALVKIVADNESYNSVFKLIKSFVELTRAKEIDREERNLVVTFIVDVMRELYSQEHKKVATNLKAYTL</sequence>
<comment type="caution">
    <text evidence="1">The sequence shown here is derived from an EMBL/GenBank/DDBJ whole genome shotgun (WGS) entry which is preliminary data.</text>
</comment>
<evidence type="ECO:0000313" key="2">
    <source>
        <dbReference type="Proteomes" id="UP000033423"/>
    </source>
</evidence>
<dbReference type="AlphaFoldDB" id="A0A0F3GT21"/>
<accession>A0A0F3GT21</accession>
<gene>
    <name evidence="1" type="ORF">MBAV_002818</name>
</gene>
<name>A0A0F3GT21_9BACT</name>
<evidence type="ECO:0000313" key="1">
    <source>
        <dbReference type="EMBL" id="KJU84987.1"/>
    </source>
</evidence>
<protein>
    <submittedName>
        <fullName evidence="1">Uncharacterized protein</fullName>
    </submittedName>
</protein>
<dbReference type="EMBL" id="LACI01001208">
    <property type="protein sequence ID" value="KJU84987.1"/>
    <property type="molecule type" value="Genomic_DNA"/>
</dbReference>
<organism evidence="1 2">
    <name type="scientific">Candidatus Magnetobacterium bavaricum</name>
    <dbReference type="NCBI Taxonomy" id="29290"/>
    <lineage>
        <taxon>Bacteria</taxon>
        <taxon>Pseudomonadati</taxon>
        <taxon>Nitrospirota</taxon>
        <taxon>Thermodesulfovibrionia</taxon>
        <taxon>Thermodesulfovibrionales</taxon>
        <taxon>Candidatus Magnetobacteriaceae</taxon>
        <taxon>Candidatus Magnetobacterium</taxon>
    </lineage>
</organism>